<dbReference type="SUPFAM" id="SSF52540">
    <property type="entry name" value="P-loop containing nucleoside triphosphate hydrolases"/>
    <property type="match status" value="1"/>
</dbReference>
<feature type="domain" description="D-glutamate N-acetyltransferase-like C-terminal" evidence="1">
    <location>
        <begin position="150"/>
        <end position="347"/>
    </location>
</feature>
<evidence type="ECO:0000313" key="4">
    <source>
        <dbReference type="Proteomes" id="UP000230559"/>
    </source>
</evidence>
<dbReference type="AlphaFoldDB" id="A0A2G5RU21"/>
<name>A0A2G5RU21_9BACL</name>
<dbReference type="PANTHER" id="PTHR40690:SF1">
    <property type="entry name" value="DUF1611 DOMAIN-CONTAINING PROTEIN"/>
    <property type="match status" value="1"/>
</dbReference>
<accession>A0A2G5RU21</accession>
<comment type="caution">
    <text evidence="3">The sequence shown here is derived from an EMBL/GenBank/DDBJ whole genome shotgun (WGS) entry which is preliminary data.</text>
</comment>
<dbReference type="InterPro" id="IPR011669">
    <property type="entry name" value="DgcN-like"/>
</dbReference>
<dbReference type="EMBL" id="PEDM01000001">
    <property type="protein sequence ID" value="PIC06285.1"/>
    <property type="molecule type" value="Genomic_DNA"/>
</dbReference>
<evidence type="ECO:0000259" key="2">
    <source>
        <dbReference type="Pfam" id="PF17396"/>
    </source>
</evidence>
<protein>
    <submittedName>
        <fullName evidence="3">DUF1611 domain-containing protein</fullName>
    </submittedName>
</protein>
<gene>
    <name evidence="3" type="ORF">CS060_01845</name>
</gene>
<dbReference type="Proteomes" id="UP000230559">
    <property type="component" value="Unassembled WGS sequence"/>
</dbReference>
<dbReference type="Gene3D" id="3.40.50.720">
    <property type="entry name" value="NAD(P)-binding Rossmann-like Domain"/>
    <property type="match status" value="1"/>
</dbReference>
<dbReference type="InterPro" id="IPR035086">
    <property type="entry name" value="DgcN-like_C"/>
</dbReference>
<proteinExistence type="predicted"/>
<dbReference type="PIRSF" id="PIRSF026760">
    <property type="entry name" value="UCP026760"/>
    <property type="match status" value="1"/>
</dbReference>
<sequence>MEGFLVKKYAIVYCENQFGSMDGKTANGLVRDSGLYEIVAVIDSTKAGQDAGEVLDQKKNGIPICKNLQDAMASAKEKPNYFILGIAPANAFLKKEERQVIIEAMEAGMHIINPLQEFLTEDEEMMAMAKRYGVTIRDVRKPRPKKEWTLFTGRILQVKAPIVAVLGTDGACGKRTTAMIVAKEMQKRGYKTAFVATGQTGLIQGASYGFAMDAFPLQYMIGELEREIVRAYETEKPDIIIVEGQGALSHPAYVSSAGILKGARPQAVILQHPPKRKVLGDFPFVEMPTVESEIALIEHFGKTKVVAITLNHEGMTDDELKQTMDEYERKFRMPVTDVLKYGADKVVNRLIDYFPSLQKHEVAVS</sequence>
<evidence type="ECO:0000313" key="3">
    <source>
        <dbReference type="EMBL" id="PIC06285.1"/>
    </source>
</evidence>
<dbReference type="Gene3D" id="3.40.50.300">
    <property type="entry name" value="P-loop containing nucleotide triphosphate hydrolases"/>
    <property type="match status" value="1"/>
</dbReference>
<dbReference type="PANTHER" id="PTHR40690">
    <property type="entry name" value="GLL3100 PROTEIN"/>
    <property type="match status" value="1"/>
</dbReference>
<reference evidence="3 4" key="1">
    <citation type="submission" date="2017-10" db="EMBL/GenBank/DDBJ databases">
        <title>Draft genome sequence of Anoxybacillus flavithermus KU2-6-11 from caldera Uzon (Russia:Kamchtka).</title>
        <authorList>
            <person name="Korzhuk A.V."/>
            <person name="Rozanov A.S."/>
            <person name="Bryanskaya A.V."/>
            <person name="Peltek S.E."/>
        </authorList>
    </citation>
    <scope>NUCLEOTIDE SEQUENCE [LARGE SCALE GENOMIC DNA]</scope>
    <source>
        <strain evidence="3 4">KU2-6_11</strain>
    </source>
</reference>
<dbReference type="InterPro" id="IPR027417">
    <property type="entry name" value="P-loop_NTPase"/>
</dbReference>
<feature type="domain" description="D-glutamate N-acetyltransferase-like N-terminal" evidence="2">
    <location>
        <begin position="45"/>
        <end position="142"/>
    </location>
</feature>
<dbReference type="InterPro" id="IPR035402">
    <property type="entry name" value="DgcN-like_N"/>
</dbReference>
<dbReference type="Pfam" id="PF17396">
    <property type="entry name" value="DUF1611_N"/>
    <property type="match status" value="1"/>
</dbReference>
<evidence type="ECO:0000259" key="1">
    <source>
        <dbReference type="Pfam" id="PF07755"/>
    </source>
</evidence>
<dbReference type="Pfam" id="PF07755">
    <property type="entry name" value="DUF1611"/>
    <property type="match status" value="1"/>
</dbReference>
<organism evidence="3 4">
    <name type="scientific">Anoxybacillus flavithermus</name>
    <dbReference type="NCBI Taxonomy" id="33934"/>
    <lineage>
        <taxon>Bacteria</taxon>
        <taxon>Bacillati</taxon>
        <taxon>Bacillota</taxon>
        <taxon>Bacilli</taxon>
        <taxon>Bacillales</taxon>
        <taxon>Anoxybacillaceae</taxon>
        <taxon>Anoxybacillus</taxon>
    </lineage>
</organism>